<sequence>MTNIGFLLFLFALCGCAVVVTTLIGGLWFICFYLQPGRHPPIKRMPFYREQFEKDRDPTNILDDDLPPIKKIYEQQQMRNNHPKNGQSKTHSCHQY</sequence>
<dbReference type="Proteomes" id="UP000663829">
    <property type="component" value="Unassembled WGS sequence"/>
</dbReference>
<protein>
    <submittedName>
        <fullName evidence="3">Uncharacterized protein</fullName>
    </submittedName>
</protein>
<keyword evidence="2" id="KW-0812">Transmembrane</keyword>
<dbReference type="EMBL" id="CAJOBA010053338">
    <property type="protein sequence ID" value="CAF4263961.1"/>
    <property type="molecule type" value="Genomic_DNA"/>
</dbReference>
<dbReference type="EMBL" id="CAJNOQ010000116">
    <property type="protein sequence ID" value="CAF0758953.1"/>
    <property type="molecule type" value="Genomic_DNA"/>
</dbReference>
<dbReference type="AlphaFoldDB" id="A0A813PU19"/>
<reference evidence="3" key="1">
    <citation type="submission" date="2021-02" db="EMBL/GenBank/DDBJ databases">
        <authorList>
            <person name="Nowell W R."/>
        </authorList>
    </citation>
    <scope>NUCLEOTIDE SEQUENCE</scope>
</reference>
<keyword evidence="2" id="KW-0472">Membrane</keyword>
<evidence type="ECO:0000256" key="2">
    <source>
        <dbReference type="SAM" id="Phobius"/>
    </source>
</evidence>
<gene>
    <name evidence="3" type="ORF">GPM918_LOCUS1274</name>
    <name evidence="4" type="ORF">OVA965_LOCUS35709</name>
    <name evidence="5" type="ORF">SRO942_LOCUS1274</name>
    <name evidence="6" type="ORF">TMI583_LOCUS36679</name>
</gene>
<feature type="region of interest" description="Disordered" evidence="1">
    <location>
        <begin position="76"/>
        <end position="96"/>
    </location>
</feature>
<evidence type="ECO:0000256" key="1">
    <source>
        <dbReference type="SAM" id="MobiDB-lite"/>
    </source>
</evidence>
<dbReference type="EMBL" id="CAJNOK010031454">
    <property type="protein sequence ID" value="CAF1472465.1"/>
    <property type="molecule type" value="Genomic_DNA"/>
</dbReference>
<dbReference type="Proteomes" id="UP000682733">
    <property type="component" value="Unassembled WGS sequence"/>
</dbReference>
<evidence type="ECO:0000313" key="7">
    <source>
        <dbReference type="Proteomes" id="UP000663829"/>
    </source>
</evidence>
<keyword evidence="2" id="KW-1133">Transmembrane helix</keyword>
<keyword evidence="7" id="KW-1185">Reference proteome</keyword>
<dbReference type="EMBL" id="CAJOBC010000116">
    <property type="protein sequence ID" value="CAF3539579.1"/>
    <property type="molecule type" value="Genomic_DNA"/>
</dbReference>
<evidence type="ECO:0000313" key="4">
    <source>
        <dbReference type="EMBL" id="CAF1472465.1"/>
    </source>
</evidence>
<evidence type="ECO:0000313" key="3">
    <source>
        <dbReference type="EMBL" id="CAF0758953.1"/>
    </source>
</evidence>
<comment type="caution">
    <text evidence="3">The sequence shown here is derived from an EMBL/GenBank/DDBJ whole genome shotgun (WGS) entry which is preliminary data.</text>
</comment>
<dbReference type="Proteomes" id="UP000681722">
    <property type="component" value="Unassembled WGS sequence"/>
</dbReference>
<accession>A0A813PU19</accession>
<name>A0A813PU19_9BILA</name>
<organism evidence="3 7">
    <name type="scientific">Didymodactylos carnosus</name>
    <dbReference type="NCBI Taxonomy" id="1234261"/>
    <lineage>
        <taxon>Eukaryota</taxon>
        <taxon>Metazoa</taxon>
        <taxon>Spiralia</taxon>
        <taxon>Gnathifera</taxon>
        <taxon>Rotifera</taxon>
        <taxon>Eurotatoria</taxon>
        <taxon>Bdelloidea</taxon>
        <taxon>Philodinida</taxon>
        <taxon>Philodinidae</taxon>
        <taxon>Didymodactylos</taxon>
    </lineage>
</organism>
<evidence type="ECO:0000313" key="5">
    <source>
        <dbReference type="EMBL" id="CAF3539579.1"/>
    </source>
</evidence>
<evidence type="ECO:0000313" key="6">
    <source>
        <dbReference type="EMBL" id="CAF4263961.1"/>
    </source>
</evidence>
<feature type="transmembrane region" description="Helical" evidence="2">
    <location>
        <begin position="6"/>
        <end position="34"/>
    </location>
</feature>
<proteinExistence type="predicted"/>
<dbReference type="Proteomes" id="UP000677228">
    <property type="component" value="Unassembled WGS sequence"/>
</dbReference>